<gene>
    <name evidence="2" type="ORF">HNQ03_000330</name>
</gene>
<organism evidence="2 3">
    <name type="scientific">Frigoriflavimonas asaccharolytica</name>
    <dbReference type="NCBI Taxonomy" id="2735899"/>
    <lineage>
        <taxon>Bacteria</taxon>
        <taxon>Pseudomonadati</taxon>
        <taxon>Bacteroidota</taxon>
        <taxon>Flavobacteriia</taxon>
        <taxon>Flavobacteriales</taxon>
        <taxon>Weeksellaceae</taxon>
        <taxon>Frigoriflavimonas</taxon>
    </lineage>
</organism>
<dbReference type="InterPro" id="IPR050902">
    <property type="entry name" value="ABC_Transporter_SBP"/>
</dbReference>
<comment type="caution">
    <text evidence="2">The sequence shown here is derived from an EMBL/GenBank/DDBJ whole genome shotgun (WGS) entry which is preliminary data.</text>
</comment>
<dbReference type="AlphaFoldDB" id="A0A8J8KAA3"/>
<dbReference type="PANTHER" id="PTHR30535">
    <property type="entry name" value="VITAMIN B12-BINDING PROTEIN"/>
    <property type="match status" value="1"/>
</dbReference>
<sequence>MKQIFFLLFLSCILLQCKKQAPENLKNSWTEISERVSFNSNAKNLEFKSGKFNYKFDAKSLPLKRVIFLNASLVGFATELSVENQIVGVSSPEYVYSEKILNKIKSGEIEDVGNEQKYNLEKIIALKPDAVFTNYIASFENTYQLLKQNGIQIIFLDEYLEQKPLEKSKYLILFGQLFKKETEANLLYNSIEANFFTLEKLAQKNKIIPTVLANEMYGNQWFLPGGKSQLAHYLKSANSVYINKDNSSESAIPLSFEEIFVKAQNAKIWVNVGNHHTKKELLMINPNYAKMNIFNQGKIYSITGKEKNKANDFFESGVVRADLVLQDYVKILHPALLKDKELIYLKELR</sequence>
<evidence type="ECO:0000313" key="3">
    <source>
        <dbReference type="Proteomes" id="UP000610746"/>
    </source>
</evidence>
<dbReference type="GO" id="GO:0071281">
    <property type="term" value="P:cellular response to iron ion"/>
    <property type="evidence" value="ECO:0007669"/>
    <property type="project" value="TreeGrafter"/>
</dbReference>
<evidence type="ECO:0000259" key="1">
    <source>
        <dbReference type="PROSITE" id="PS50983"/>
    </source>
</evidence>
<evidence type="ECO:0000313" key="2">
    <source>
        <dbReference type="EMBL" id="NRS91264.1"/>
    </source>
</evidence>
<name>A0A8J8KAA3_9FLAO</name>
<dbReference type="InterPro" id="IPR002491">
    <property type="entry name" value="ABC_transptr_periplasmic_BD"/>
</dbReference>
<keyword evidence="3" id="KW-1185">Reference proteome</keyword>
<dbReference type="SUPFAM" id="SSF53807">
    <property type="entry name" value="Helical backbone' metal receptor"/>
    <property type="match status" value="1"/>
</dbReference>
<dbReference type="Pfam" id="PF01497">
    <property type="entry name" value="Peripla_BP_2"/>
    <property type="match status" value="1"/>
</dbReference>
<feature type="domain" description="Fe/B12 periplasmic-binding" evidence="1">
    <location>
        <begin position="65"/>
        <end position="336"/>
    </location>
</feature>
<dbReference type="RefSeq" id="WP_173777900.1">
    <property type="nucleotide sequence ID" value="NZ_JABSNO010000002.1"/>
</dbReference>
<dbReference type="PROSITE" id="PS50983">
    <property type="entry name" value="FE_B12_PBP"/>
    <property type="match status" value="1"/>
</dbReference>
<dbReference type="PANTHER" id="PTHR30535:SF34">
    <property type="entry name" value="MOLYBDATE-BINDING PROTEIN MOLA"/>
    <property type="match status" value="1"/>
</dbReference>
<proteinExistence type="predicted"/>
<protein>
    <submittedName>
        <fullName evidence="2">Iron complex transport system substrate-binding protein</fullName>
    </submittedName>
</protein>
<accession>A0A8J8KAA3</accession>
<dbReference type="EMBL" id="JABSNO010000002">
    <property type="protein sequence ID" value="NRS91264.1"/>
    <property type="molecule type" value="Genomic_DNA"/>
</dbReference>
<dbReference type="Proteomes" id="UP000610746">
    <property type="component" value="Unassembled WGS sequence"/>
</dbReference>
<dbReference type="Gene3D" id="3.40.50.1980">
    <property type="entry name" value="Nitrogenase molybdenum iron protein domain"/>
    <property type="match status" value="2"/>
</dbReference>
<reference evidence="2" key="1">
    <citation type="submission" date="2020-05" db="EMBL/GenBank/DDBJ databases">
        <title>Genomic Encyclopedia of Type Strains, Phase IV (KMG-V): Genome sequencing to study the core and pangenomes of soil and plant-associated prokaryotes.</title>
        <authorList>
            <person name="Whitman W."/>
        </authorList>
    </citation>
    <scope>NUCLEOTIDE SEQUENCE</scope>
    <source>
        <strain evidence="2">16F</strain>
    </source>
</reference>